<evidence type="ECO:0000259" key="7">
    <source>
        <dbReference type="Pfam" id="PF00746"/>
    </source>
</evidence>
<evidence type="ECO:0000256" key="2">
    <source>
        <dbReference type="ARBA" id="ARBA00022525"/>
    </source>
</evidence>
<dbReference type="Pfam" id="PF00746">
    <property type="entry name" value="Gram_pos_anchor"/>
    <property type="match status" value="1"/>
</dbReference>
<reference evidence="8 9" key="1">
    <citation type="submission" date="2016-02" db="EMBL/GenBank/DDBJ databases">
        <authorList>
            <consortium name="Pathogen Informatics"/>
        </authorList>
    </citation>
    <scope>NUCLEOTIDE SEQUENCE [LARGE SCALE GENOMIC DNA]</scope>
    <source>
        <strain evidence="8 9">LSS100</strain>
    </source>
</reference>
<name>A0A0Z8BHD9_STRSU</name>
<proteinExistence type="predicted"/>
<keyword evidence="2" id="KW-0964">Secreted</keyword>
<gene>
    <name evidence="8" type="ORF">ERS132462_00913</name>
</gene>
<dbReference type="AlphaFoldDB" id="A0A0Z8BHD9"/>
<keyword evidence="3" id="KW-0732">Signal</keyword>
<sequence length="102" mass="11239">MPVNEKDNAVTPERQIANKEKENIETSKKQIPVNGNNQNGTVGENSNTKPTTEKTDKQETSTFKTETAKQILPVTGEKGSLWLLTSGIIGLAIALFTRKRKL</sequence>
<evidence type="ECO:0000256" key="4">
    <source>
        <dbReference type="ARBA" id="ARBA00023088"/>
    </source>
</evidence>
<feature type="compositionally biased region" description="Basic and acidic residues" evidence="5">
    <location>
        <begin position="16"/>
        <end position="28"/>
    </location>
</feature>
<protein>
    <submittedName>
        <fullName evidence="8">Ribonucleases G and E</fullName>
    </submittedName>
</protein>
<evidence type="ECO:0000256" key="1">
    <source>
        <dbReference type="ARBA" id="ARBA00022512"/>
    </source>
</evidence>
<keyword evidence="4" id="KW-0572">Peptidoglycan-anchor</keyword>
<evidence type="ECO:0000256" key="3">
    <source>
        <dbReference type="ARBA" id="ARBA00022729"/>
    </source>
</evidence>
<dbReference type="InterPro" id="IPR019931">
    <property type="entry name" value="LPXTG_anchor"/>
</dbReference>
<dbReference type="EMBL" id="FIFN01000007">
    <property type="protein sequence ID" value="CYU06919.1"/>
    <property type="molecule type" value="Genomic_DNA"/>
</dbReference>
<dbReference type="Proteomes" id="UP000072003">
    <property type="component" value="Unassembled WGS sequence"/>
</dbReference>
<keyword evidence="6" id="KW-0812">Transmembrane</keyword>
<evidence type="ECO:0000256" key="6">
    <source>
        <dbReference type="SAM" id="Phobius"/>
    </source>
</evidence>
<feature type="domain" description="Gram-positive cocci surface proteins LPxTG" evidence="7">
    <location>
        <begin position="68"/>
        <end position="101"/>
    </location>
</feature>
<evidence type="ECO:0000313" key="8">
    <source>
        <dbReference type="EMBL" id="CYU06919.1"/>
    </source>
</evidence>
<evidence type="ECO:0000256" key="5">
    <source>
        <dbReference type="SAM" id="MobiDB-lite"/>
    </source>
</evidence>
<keyword evidence="6" id="KW-1133">Transmembrane helix</keyword>
<organism evidence="8 9">
    <name type="scientific">Streptococcus suis</name>
    <dbReference type="NCBI Taxonomy" id="1307"/>
    <lineage>
        <taxon>Bacteria</taxon>
        <taxon>Bacillati</taxon>
        <taxon>Bacillota</taxon>
        <taxon>Bacilli</taxon>
        <taxon>Lactobacillales</taxon>
        <taxon>Streptococcaceae</taxon>
        <taxon>Streptococcus</taxon>
    </lineage>
</organism>
<feature type="transmembrane region" description="Helical" evidence="6">
    <location>
        <begin position="79"/>
        <end position="97"/>
    </location>
</feature>
<accession>A0A0Z8BHD9</accession>
<feature type="compositionally biased region" description="Polar residues" evidence="5">
    <location>
        <begin position="33"/>
        <end position="50"/>
    </location>
</feature>
<feature type="region of interest" description="Disordered" evidence="5">
    <location>
        <begin position="1"/>
        <end position="65"/>
    </location>
</feature>
<keyword evidence="1" id="KW-0134">Cell wall</keyword>
<dbReference type="NCBIfam" id="TIGR01167">
    <property type="entry name" value="LPXTG_anchor"/>
    <property type="match status" value="1"/>
</dbReference>
<evidence type="ECO:0000313" key="9">
    <source>
        <dbReference type="Proteomes" id="UP000072003"/>
    </source>
</evidence>
<keyword evidence="6" id="KW-0472">Membrane</keyword>